<keyword evidence="3" id="KW-1185">Reference proteome</keyword>
<dbReference type="Proteomes" id="UP001066276">
    <property type="component" value="Chromosome 12"/>
</dbReference>
<reference evidence="2" key="1">
    <citation type="journal article" date="2022" name="bioRxiv">
        <title>Sequencing and chromosome-scale assembly of the giantPleurodeles waltlgenome.</title>
        <authorList>
            <person name="Brown T."/>
            <person name="Elewa A."/>
            <person name="Iarovenko S."/>
            <person name="Subramanian E."/>
            <person name="Araus A.J."/>
            <person name="Petzold A."/>
            <person name="Susuki M."/>
            <person name="Suzuki K.-i.T."/>
            <person name="Hayashi T."/>
            <person name="Toyoda A."/>
            <person name="Oliveira C."/>
            <person name="Osipova E."/>
            <person name="Leigh N.D."/>
            <person name="Simon A."/>
            <person name="Yun M.H."/>
        </authorList>
    </citation>
    <scope>NUCLEOTIDE SEQUENCE</scope>
    <source>
        <strain evidence="2">20211129_DDA</strain>
        <tissue evidence="2">Liver</tissue>
    </source>
</reference>
<dbReference type="AlphaFoldDB" id="A0AAV7L126"/>
<sequence>MLSDYRTTDRKPTPHSAEPIFPSSSLHRPAQALCSMRALVAWPYLGTLRRVSDARACRCGPPASKSR</sequence>
<dbReference type="EMBL" id="JANPWB010000016">
    <property type="protein sequence ID" value="KAJ1082998.1"/>
    <property type="molecule type" value="Genomic_DNA"/>
</dbReference>
<feature type="compositionally biased region" description="Basic and acidic residues" evidence="1">
    <location>
        <begin position="1"/>
        <end position="12"/>
    </location>
</feature>
<comment type="caution">
    <text evidence="2">The sequence shown here is derived from an EMBL/GenBank/DDBJ whole genome shotgun (WGS) entry which is preliminary data.</text>
</comment>
<protein>
    <submittedName>
        <fullName evidence="2">Uncharacterized protein</fullName>
    </submittedName>
</protein>
<feature type="region of interest" description="Disordered" evidence="1">
    <location>
        <begin position="1"/>
        <end position="23"/>
    </location>
</feature>
<evidence type="ECO:0000256" key="1">
    <source>
        <dbReference type="SAM" id="MobiDB-lite"/>
    </source>
</evidence>
<accession>A0AAV7L126</accession>
<evidence type="ECO:0000313" key="3">
    <source>
        <dbReference type="Proteomes" id="UP001066276"/>
    </source>
</evidence>
<gene>
    <name evidence="2" type="ORF">NDU88_003159</name>
</gene>
<evidence type="ECO:0000313" key="2">
    <source>
        <dbReference type="EMBL" id="KAJ1082998.1"/>
    </source>
</evidence>
<name>A0AAV7L126_PLEWA</name>
<organism evidence="2 3">
    <name type="scientific">Pleurodeles waltl</name>
    <name type="common">Iberian ribbed newt</name>
    <dbReference type="NCBI Taxonomy" id="8319"/>
    <lineage>
        <taxon>Eukaryota</taxon>
        <taxon>Metazoa</taxon>
        <taxon>Chordata</taxon>
        <taxon>Craniata</taxon>
        <taxon>Vertebrata</taxon>
        <taxon>Euteleostomi</taxon>
        <taxon>Amphibia</taxon>
        <taxon>Batrachia</taxon>
        <taxon>Caudata</taxon>
        <taxon>Salamandroidea</taxon>
        <taxon>Salamandridae</taxon>
        <taxon>Pleurodelinae</taxon>
        <taxon>Pleurodeles</taxon>
    </lineage>
</organism>
<proteinExistence type="predicted"/>